<protein>
    <submittedName>
        <fullName evidence="2">Uncharacterized protein</fullName>
    </submittedName>
</protein>
<proteinExistence type="predicted"/>
<accession>A0A814IZT5</accession>
<dbReference type="EMBL" id="CAJNOL010000365">
    <property type="protein sequence ID" value="CAF1030314.1"/>
    <property type="molecule type" value="Genomic_DNA"/>
</dbReference>
<dbReference type="Proteomes" id="UP000663870">
    <property type="component" value="Unassembled WGS sequence"/>
</dbReference>
<organism evidence="2 3">
    <name type="scientific">Rotaria sordida</name>
    <dbReference type="NCBI Taxonomy" id="392033"/>
    <lineage>
        <taxon>Eukaryota</taxon>
        <taxon>Metazoa</taxon>
        <taxon>Spiralia</taxon>
        <taxon>Gnathifera</taxon>
        <taxon>Rotifera</taxon>
        <taxon>Eurotatoria</taxon>
        <taxon>Bdelloidea</taxon>
        <taxon>Philodinida</taxon>
        <taxon>Philodinidae</taxon>
        <taxon>Rotaria</taxon>
    </lineage>
</organism>
<sequence length="110" mass="12357">MPALTKDKFVKHIQTPARIHPRSLGTNDIKRLGPSRRIGVKRTQTQSIQTETVLACLILNNTYKQIDEGTQTNDDINNDQQHSVSGIASRLMKYLGGKIVALMKLFNNLK</sequence>
<dbReference type="EMBL" id="CAJNOH010000242">
    <property type="protein sequence ID" value="CAF0963337.1"/>
    <property type="molecule type" value="Genomic_DNA"/>
</dbReference>
<evidence type="ECO:0000313" key="2">
    <source>
        <dbReference type="EMBL" id="CAF1030314.1"/>
    </source>
</evidence>
<evidence type="ECO:0000313" key="3">
    <source>
        <dbReference type="Proteomes" id="UP000663870"/>
    </source>
</evidence>
<name>A0A814IZT5_9BILA</name>
<gene>
    <name evidence="2" type="ORF">JXQ802_LOCUS15611</name>
    <name evidence="1" type="ORF">PYM288_LOCUS12741</name>
</gene>
<comment type="caution">
    <text evidence="2">The sequence shown here is derived from an EMBL/GenBank/DDBJ whole genome shotgun (WGS) entry which is preliminary data.</text>
</comment>
<dbReference type="Proteomes" id="UP000663854">
    <property type="component" value="Unassembled WGS sequence"/>
</dbReference>
<reference evidence="2" key="1">
    <citation type="submission" date="2021-02" db="EMBL/GenBank/DDBJ databases">
        <authorList>
            <person name="Nowell W R."/>
        </authorList>
    </citation>
    <scope>NUCLEOTIDE SEQUENCE</scope>
</reference>
<keyword evidence="3" id="KW-1185">Reference proteome</keyword>
<evidence type="ECO:0000313" key="1">
    <source>
        <dbReference type="EMBL" id="CAF0963337.1"/>
    </source>
</evidence>
<dbReference type="AlphaFoldDB" id="A0A814IZT5"/>